<accession>A0A7R9DDE9</accession>
<evidence type="ECO:0000256" key="1">
    <source>
        <dbReference type="ARBA" id="ARBA00009995"/>
    </source>
</evidence>
<dbReference type="EMBL" id="OD006162">
    <property type="protein sequence ID" value="CAD7412601.1"/>
    <property type="molecule type" value="Genomic_DNA"/>
</dbReference>
<evidence type="ECO:0000256" key="2">
    <source>
        <dbReference type="ARBA" id="ARBA00022676"/>
    </source>
</evidence>
<dbReference type="InterPro" id="IPR002213">
    <property type="entry name" value="UDP_glucos_trans"/>
</dbReference>
<name>A0A7R9DDE9_TIMPO</name>
<dbReference type="PANTHER" id="PTHR48043:SF114">
    <property type="entry name" value="IP04436P-RELATED"/>
    <property type="match status" value="1"/>
</dbReference>
<dbReference type="Gene3D" id="3.40.50.2000">
    <property type="entry name" value="Glycogen Phosphorylase B"/>
    <property type="match status" value="1"/>
</dbReference>
<gene>
    <name evidence="4" type="ORF">TPSB3V08_LOCUS8516</name>
</gene>
<dbReference type="PANTHER" id="PTHR48043">
    <property type="entry name" value="EG:EG0003.4 PROTEIN-RELATED"/>
    <property type="match status" value="1"/>
</dbReference>
<proteinExistence type="inferred from homology"/>
<evidence type="ECO:0000256" key="3">
    <source>
        <dbReference type="ARBA" id="ARBA00022679"/>
    </source>
</evidence>
<dbReference type="SUPFAM" id="SSF53756">
    <property type="entry name" value="UDP-Glycosyltransferase/glycogen phosphorylase"/>
    <property type="match status" value="1"/>
</dbReference>
<sequence>MYLKNKCKPLLSSGHPNVRVFISHGGQLSTIESVHCGVPMVVIPVYGDQPVNAGAVAAAGMALRLDYHTLTKKRLLERLHAVLNNTERNWEYVSPSYQQFVLEYVRTWVDTWEVHLPPLELIHAVKWWLSYTALAYQLSVPLVLTLQVSNTKSHLHHYGSPQA</sequence>
<dbReference type="InterPro" id="IPR050271">
    <property type="entry name" value="UDP-glycosyltransferase"/>
</dbReference>
<dbReference type="GO" id="GO:0008194">
    <property type="term" value="F:UDP-glycosyltransferase activity"/>
    <property type="evidence" value="ECO:0007669"/>
    <property type="project" value="InterPro"/>
</dbReference>
<keyword evidence="3" id="KW-0808">Transferase</keyword>
<dbReference type="Pfam" id="PF00201">
    <property type="entry name" value="UDPGT"/>
    <property type="match status" value="1"/>
</dbReference>
<organism evidence="4">
    <name type="scientific">Timema poppense</name>
    <name type="common">Walking stick</name>
    <dbReference type="NCBI Taxonomy" id="170557"/>
    <lineage>
        <taxon>Eukaryota</taxon>
        <taxon>Metazoa</taxon>
        <taxon>Ecdysozoa</taxon>
        <taxon>Arthropoda</taxon>
        <taxon>Hexapoda</taxon>
        <taxon>Insecta</taxon>
        <taxon>Pterygota</taxon>
        <taxon>Neoptera</taxon>
        <taxon>Polyneoptera</taxon>
        <taxon>Phasmatodea</taxon>
        <taxon>Timematodea</taxon>
        <taxon>Timematoidea</taxon>
        <taxon>Timematidae</taxon>
        <taxon>Timema</taxon>
    </lineage>
</organism>
<keyword evidence="2" id="KW-0328">Glycosyltransferase</keyword>
<evidence type="ECO:0000313" key="4">
    <source>
        <dbReference type="EMBL" id="CAD7412601.1"/>
    </source>
</evidence>
<reference evidence="4" key="1">
    <citation type="submission" date="2020-11" db="EMBL/GenBank/DDBJ databases">
        <authorList>
            <person name="Tran Van P."/>
        </authorList>
    </citation>
    <scope>NUCLEOTIDE SEQUENCE</scope>
</reference>
<protein>
    <submittedName>
        <fullName evidence="4">Uncharacterized protein</fullName>
    </submittedName>
</protein>
<comment type="similarity">
    <text evidence="1">Belongs to the UDP-glycosyltransferase family.</text>
</comment>
<dbReference type="AlphaFoldDB" id="A0A7R9DDE9"/>